<reference evidence="1 2" key="1">
    <citation type="journal article" date="2020" name="Phytopathology">
        <title>Genome Sequence Resources of Colletotrichum truncatum, C. plurivorum, C. musicola, and C. sojae: Four Species Pathogenic to Soybean (Glycine max).</title>
        <authorList>
            <person name="Rogerio F."/>
            <person name="Boufleur T.R."/>
            <person name="Ciampi-Guillardi M."/>
            <person name="Sukno S.A."/>
            <person name="Thon M.R."/>
            <person name="Massola Junior N.S."/>
            <person name="Baroncelli R."/>
        </authorList>
    </citation>
    <scope>NUCLEOTIDE SEQUENCE [LARGE SCALE GENOMIC DNA]</scope>
    <source>
        <strain evidence="1 2">CMES1059</strain>
    </source>
</reference>
<comment type="caution">
    <text evidence="1">The sequence shown here is derived from an EMBL/GenBank/DDBJ whole genome shotgun (WGS) entry which is preliminary data.</text>
</comment>
<evidence type="ECO:0000313" key="1">
    <source>
        <dbReference type="EMBL" id="KAL0937394.1"/>
    </source>
</evidence>
<protein>
    <submittedName>
        <fullName evidence="1">Uncharacterized protein</fullName>
    </submittedName>
</protein>
<dbReference type="EMBL" id="VUJX02000004">
    <property type="protein sequence ID" value="KAL0937394.1"/>
    <property type="molecule type" value="Genomic_DNA"/>
</dbReference>
<organism evidence="1 2">
    <name type="scientific">Colletotrichum truncatum</name>
    <name type="common">Anthracnose fungus</name>
    <name type="synonym">Colletotrichum capsici</name>
    <dbReference type="NCBI Taxonomy" id="5467"/>
    <lineage>
        <taxon>Eukaryota</taxon>
        <taxon>Fungi</taxon>
        <taxon>Dikarya</taxon>
        <taxon>Ascomycota</taxon>
        <taxon>Pezizomycotina</taxon>
        <taxon>Sordariomycetes</taxon>
        <taxon>Hypocreomycetidae</taxon>
        <taxon>Glomerellales</taxon>
        <taxon>Glomerellaceae</taxon>
        <taxon>Colletotrichum</taxon>
        <taxon>Colletotrichum truncatum species complex</taxon>
    </lineage>
</organism>
<keyword evidence="2" id="KW-1185">Reference proteome</keyword>
<proteinExistence type="predicted"/>
<accession>A0ACC3YZZ4</accession>
<evidence type="ECO:0000313" key="2">
    <source>
        <dbReference type="Proteomes" id="UP000805649"/>
    </source>
</evidence>
<sequence>MSFFQGDSRPGEQPAPPPRALTPVEVGVIIGTIAVFIAALATLFFYRNRKAKRRRAESRNVADDDDTQPDTGQNKNDDTSSREAESDMVSPSTRKKGTRSGFRAMKVYETDGKRTRMSD</sequence>
<gene>
    <name evidence="1" type="ORF">CTRU02_207125</name>
</gene>
<name>A0ACC3YZZ4_COLTU</name>
<dbReference type="Proteomes" id="UP000805649">
    <property type="component" value="Unassembled WGS sequence"/>
</dbReference>